<keyword evidence="5" id="KW-0539">Nucleus</keyword>
<evidence type="ECO:0000256" key="5">
    <source>
        <dbReference type="ARBA" id="ARBA00023242"/>
    </source>
</evidence>
<dbReference type="OMA" id="YERRWYH"/>
<sequence length="321" mass="38035">MHELTDYEKEIYLSGQDHHETMYDSEEGENYDLNTENNLLDTEEASETELFSNGPMDQPMEIKEQMYQDKLENLKKQLEDLKNGTHPEYAKRIKKLEQQYKERIRLNEIYRDYLVNCVERDYILEKNAAVKEYEEKKTDLRENLLTDFEDKRKQIENERNNMELNCDTIDIKPAVTRKLRRRPNEPVPVVEKRRKNTPGALVLQLEDKEIDNDLKLISRSKMLTPIKQPCYNMNGNSASAFAMDVFSEAKIEDGKLWYEKRWYHRGQPIFVEGKDCPRFSATISAIGNETIWVKKCSDNAKFRIFTQQLSRGKIMIKRRAN</sequence>
<evidence type="ECO:0000256" key="3">
    <source>
        <dbReference type="ARBA" id="ARBA00023015"/>
    </source>
</evidence>
<dbReference type="InterPro" id="IPR013907">
    <property type="entry name" value="Sds3"/>
</dbReference>
<evidence type="ECO:0000313" key="8">
    <source>
        <dbReference type="EMBL" id="SSX33767.1"/>
    </source>
</evidence>
<evidence type="ECO:0000256" key="1">
    <source>
        <dbReference type="ARBA" id="ARBA00004123"/>
    </source>
</evidence>
<comment type="subcellular location">
    <subcellularLocation>
        <location evidence="1">Nucleus</location>
    </subcellularLocation>
</comment>
<keyword evidence="4" id="KW-0804">Transcription</keyword>
<keyword evidence="3" id="KW-0805">Transcription regulation</keyword>
<dbReference type="GO" id="GO:0010468">
    <property type="term" value="P:regulation of gene expression"/>
    <property type="evidence" value="ECO:0007669"/>
    <property type="project" value="UniProtKB-ARBA"/>
</dbReference>
<reference evidence="7" key="1">
    <citation type="submission" date="2018-04" db="EMBL/GenBank/DDBJ databases">
        <authorList>
            <person name="Go L.Y."/>
            <person name="Mitchell J.A."/>
        </authorList>
    </citation>
    <scope>NUCLEOTIDE SEQUENCE</scope>
    <source>
        <tissue evidence="7">Whole organism</tissue>
    </source>
</reference>
<dbReference type="Pfam" id="PF08598">
    <property type="entry name" value="Sds3"/>
    <property type="match status" value="1"/>
</dbReference>
<evidence type="ECO:0000313" key="7">
    <source>
        <dbReference type="EMBL" id="SSX14356.1"/>
    </source>
</evidence>
<feature type="coiled-coil region" evidence="6">
    <location>
        <begin position="123"/>
        <end position="172"/>
    </location>
</feature>
<dbReference type="SMART" id="SM01401">
    <property type="entry name" value="Sds3"/>
    <property type="match status" value="1"/>
</dbReference>
<evidence type="ECO:0000256" key="2">
    <source>
        <dbReference type="ARBA" id="ARBA00022491"/>
    </source>
</evidence>
<accession>A0A336L954</accession>
<dbReference type="EMBL" id="UFQT01002611">
    <property type="protein sequence ID" value="SSX33767.1"/>
    <property type="molecule type" value="Genomic_DNA"/>
</dbReference>
<dbReference type="GO" id="GO:0005654">
    <property type="term" value="C:nucleoplasm"/>
    <property type="evidence" value="ECO:0007669"/>
    <property type="project" value="UniProtKB-ARBA"/>
</dbReference>
<dbReference type="AlphaFoldDB" id="A0A336L954"/>
<dbReference type="EMBL" id="UFQS01002611">
    <property type="protein sequence ID" value="SSX14356.1"/>
    <property type="molecule type" value="Genomic_DNA"/>
</dbReference>
<dbReference type="VEuPathDB" id="VectorBase:CSON006932"/>
<evidence type="ECO:0000256" key="6">
    <source>
        <dbReference type="SAM" id="Coils"/>
    </source>
</evidence>
<organism evidence="7">
    <name type="scientific">Culicoides sonorensis</name>
    <name type="common">Biting midge</name>
    <dbReference type="NCBI Taxonomy" id="179676"/>
    <lineage>
        <taxon>Eukaryota</taxon>
        <taxon>Metazoa</taxon>
        <taxon>Ecdysozoa</taxon>
        <taxon>Arthropoda</taxon>
        <taxon>Hexapoda</taxon>
        <taxon>Insecta</taxon>
        <taxon>Pterygota</taxon>
        <taxon>Neoptera</taxon>
        <taxon>Endopterygota</taxon>
        <taxon>Diptera</taxon>
        <taxon>Nematocera</taxon>
        <taxon>Chironomoidea</taxon>
        <taxon>Ceratopogonidae</taxon>
        <taxon>Ceratopogoninae</taxon>
        <taxon>Culicoides</taxon>
        <taxon>Monoculicoides</taxon>
    </lineage>
</organism>
<protein>
    <submittedName>
        <fullName evidence="7">CSON006932 protein</fullName>
    </submittedName>
</protein>
<keyword evidence="2" id="KW-0678">Repressor</keyword>
<dbReference type="PANTHER" id="PTHR21964">
    <property type="entry name" value="BREAST CANCER METASTASIS-SUPPRESSOR 1"/>
    <property type="match status" value="1"/>
</dbReference>
<gene>
    <name evidence="7" type="primary">CSON006932</name>
</gene>
<name>A0A336L954_CULSO</name>
<reference evidence="8" key="2">
    <citation type="submission" date="2018-07" db="EMBL/GenBank/DDBJ databases">
        <authorList>
            <person name="Quirk P.G."/>
            <person name="Krulwich T.A."/>
        </authorList>
    </citation>
    <scope>NUCLEOTIDE SEQUENCE</scope>
</reference>
<keyword evidence="6" id="KW-0175">Coiled coil</keyword>
<proteinExistence type="predicted"/>
<evidence type="ECO:0000256" key="4">
    <source>
        <dbReference type="ARBA" id="ARBA00023163"/>
    </source>
</evidence>